<name>A0ABY7EA04_MYAAR</name>
<dbReference type="Proteomes" id="UP001164746">
    <property type="component" value="Chromosome 6"/>
</dbReference>
<keyword evidence="4" id="KW-1185">Reference proteome</keyword>
<evidence type="ECO:0000313" key="3">
    <source>
        <dbReference type="EMBL" id="WAR06823.1"/>
    </source>
</evidence>
<organism evidence="3 4">
    <name type="scientific">Mya arenaria</name>
    <name type="common">Soft-shell clam</name>
    <dbReference type="NCBI Taxonomy" id="6604"/>
    <lineage>
        <taxon>Eukaryota</taxon>
        <taxon>Metazoa</taxon>
        <taxon>Spiralia</taxon>
        <taxon>Lophotrochozoa</taxon>
        <taxon>Mollusca</taxon>
        <taxon>Bivalvia</taxon>
        <taxon>Autobranchia</taxon>
        <taxon>Heteroconchia</taxon>
        <taxon>Euheterodonta</taxon>
        <taxon>Imparidentia</taxon>
        <taxon>Neoheterodontei</taxon>
        <taxon>Myida</taxon>
        <taxon>Myoidea</taxon>
        <taxon>Myidae</taxon>
        <taxon>Mya</taxon>
    </lineage>
</organism>
<sequence length="124" mass="13263">MTAKSIPVNNTDEHRSCNPAAGGQTNDDRGHRDWDSGLFACCSDCKSLLMTYCCLPCAICDISTRAGECMCMPWFVPGGLLALRARIRTLGGIQGSICGDCIAMSCCGLCAICQMQRELEAMGL</sequence>
<comment type="similarity">
    <text evidence="1">Belongs to the cornifelin family.</text>
</comment>
<evidence type="ECO:0000256" key="2">
    <source>
        <dbReference type="SAM" id="MobiDB-lite"/>
    </source>
</evidence>
<evidence type="ECO:0000256" key="1">
    <source>
        <dbReference type="ARBA" id="ARBA00009024"/>
    </source>
</evidence>
<dbReference type="EMBL" id="CP111017">
    <property type="protein sequence ID" value="WAR06823.1"/>
    <property type="molecule type" value="Genomic_DNA"/>
</dbReference>
<dbReference type="Pfam" id="PF04749">
    <property type="entry name" value="PLAC8"/>
    <property type="match status" value="1"/>
</dbReference>
<feature type="region of interest" description="Disordered" evidence="2">
    <location>
        <begin position="1"/>
        <end position="28"/>
    </location>
</feature>
<proteinExistence type="inferred from homology"/>
<accession>A0ABY7EA04</accession>
<dbReference type="InterPro" id="IPR006461">
    <property type="entry name" value="PLAC_motif_containing"/>
</dbReference>
<dbReference type="NCBIfam" id="TIGR01571">
    <property type="entry name" value="A_thal_Cys_rich"/>
    <property type="match status" value="1"/>
</dbReference>
<dbReference type="PANTHER" id="PTHR15907">
    <property type="entry name" value="DUF614 FAMILY PROTEIN-RELATED"/>
    <property type="match status" value="1"/>
</dbReference>
<protein>
    <submittedName>
        <fullName evidence="3">PL8L1-like protein</fullName>
    </submittedName>
</protein>
<evidence type="ECO:0000313" key="4">
    <source>
        <dbReference type="Proteomes" id="UP001164746"/>
    </source>
</evidence>
<gene>
    <name evidence="3" type="ORF">MAR_016781</name>
</gene>
<reference evidence="3" key="1">
    <citation type="submission" date="2022-11" db="EMBL/GenBank/DDBJ databases">
        <title>Centuries of genome instability and evolution in soft-shell clam transmissible cancer (bioRxiv).</title>
        <authorList>
            <person name="Hart S.F.M."/>
            <person name="Yonemitsu M.A."/>
            <person name="Giersch R.M."/>
            <person name="Beal B.F."/>
            <person name="Arriagada G."/>
            <person name="Davis B.W."/>
            <person name="Ostrander E.A."/>
            <person name="Goff S.P."/>
            <person name="Metzger M.J."/>
        </authorList>
    </citation>
    <scope>NUCLEOTIDE SEQUENCE</scope>
    <source>
        <strain evidence="3">MELC-2E11</strain>
        <tissue evidence="3">Siphon/mantle</tissue>
    </source>
</reference>